<dbReference type="PANTHER" id="PTHR47962:SF5">
    <property type="entry name" value="ATP-DEPENDENT HELICASE LHR-RELATED"/>
    <property type="match status" value="1"/>
</dbReference>
<evidence type="ECO:0000256" key="1">
    <source>
        <dbReference type="ARBA" id="ARBA00022763"/>
    </source>
</evidence>
<keyword evidence="5" id="KW-0234">DNA repair</keyword>
<protein>
    <submittedName>
        <fullName evidence="9">Uncharacterized protein</fullName>
    </submittedName>
</protein>
<dbReference type="GO" id="GO:0003677">
    <property type="term" value="F:DNA binding"/>
    <property type="evidence" value="ECO:0007669"/>
    <property type="project" value="UniProtKB-KW"/>
</dbReference>
<dbReference type="GO" id="GO:0006281">
    <property type="term" value="P:DNA repair"/>
    <property type="evidence" value="ECO:0007669"/>
    <property type="project" value="UniProtKB-KW"/>
</dbReference>
<keyword evidence="3" id="KW-0067">ATP-binding</keyword>
<comment type="caution">
    <text evidence="9">The sequence shown here is derived from an EMBL/GenBank/DDBJ whole genome shotgun (WGS) entry which is preliminary data.</text>
</comment>
<evidence type="ECO:0000313" key="9">
    <source>
        <dbReference type="EMBL" id="GAG87322.1"/>
    </source>
</evidence>
<gene>
    <name evidence="9" type="ORF">S01H4_26746</name>
</gene>
<dbReference type="GO" id="GO:0016887">
    <property type="term" value="F:ATP hydrolysis activity"/>
    <property type="evidence" value="ECO:0007669"/>
    <property type="project" value="TreeGrafter"/>
</dbReference>
<dbReference type="GO" id="GO:0004386">
    <property type="term" value="F:helicase activity"/>
    <property type="evidence" value="ECO:0007669"/>
    <property type="project" value="UniProtKB-KW"/>
</dbReference>
<evidence type="ECO:0000256" key="3">
    <source>
        <dbReference type="ARBA" id="ARBA00022806"/>
    </source>
</evidence>
<dbReference type="InterPro" id="IPR013701">
    <property type="entry name" value="Lhr-like_DEAD/DEAH_assoc"/>
</dbReference>
<dbReference type="Pfam" id="PF08494">
    <property type="entry name" value="DEAD_assoc"/>
    <property type="match status" value="1"/>
</dbReference>
<feature type="non-terminal residue" evidence="9">
    <location>
        <position position="1"/>
    </location>
</feature>
<keyword evidence="1" id="KW-0227">DNA damage</keyword>
<organism evidence="9">
    <name type="scientific">marine sediment metagenome</name>
    <dbReference type="NCBI Taxonomy" id="412755"/>
    <lineage>
        <taxon>unclassified sequences</taxon>
        <taxon>metagenomes</taxon>
        <taxon>ecological metagenomes</taxon>
    </lineage>
</organism>
<keyword evidence="3" id="KW-0347">Helicase</keyword>
<evidence type="ECO:0000256" key="6">
    <source>
        <dbReference type="ARBA" id="ARBA00023235"/>
    </source>
</evidence>
<dbReference type="AlphaFoldDB" id="X1C1U7"/>
<evidence type="ECO:0000259" key="7">
    <source>
        <dbReference type="Pfam" id="PF08494"/>
    </source>
</evidence>
<keyword evidence="3" id="KW-0547">Nucleotide-binding</keyword>
<feature type="domain" description="Lhr-like DEAD/H associated" evidence="7">
    <location>
        <begin position="175"/>
        <end position="245"/>
    </location>
</feature>
<dbReference type="PANTHER" id="PTHR47962">
    <property type="entry name" value="ATP-DEPENDENT HELICASE LHR-RELATED-RELATED"/>
    <property type="match status" value="1"/>
</dbReference>
<accession>X1C1U7</accession>
<proteinExistence type="predicted"/>
<feature type="non-terminal residue" evidence="9">
    <location>
        <position position="256"/>
    </location>
</feature>
<dbReference type="GO" id="GO:0005524">
    <property type="term" value="F:ATP binding"/>
    <property type="evidence" value="ECO:0007669"/>
    <property type="project" value="InterPro"/>
</dbReference>
<feature type="domain" description="Helicase Lhr-like winged helix" evidence="8">
    <location>
        <begin position="29"/>
        <end position="105"/>
    </location>
</feature>
<name>X1C1U7_9ZZZZ</name>
<dbReference type="InterPro" id="IPR045628">
    <property type="entry name" value="Lhr_WH_dom"/>
</dbReference>
<evidence type="ECO:0000259" key="8">
    <source>
        <dbReference type="Pfam" id="PF19306"/>
    </source>
</evidence>
<dbReference type="InterPro" id="IPR052511">
    <property type="entry name" value="ATP-dep_Helicase"/>
</dbReference>
<evidence type="ECO:0000256" key="5">
    <source>
        <dbReference type="ARBA" id="ARBA00023204"/>
    </source>
</evidence>
<keyword evidence="2" id="KW-0378">Hydrolase</keyword>
<keyword evidence="4" id="KW-0238">DNA-binding</keyword>
<reference evidence="9" key="1">
    <citation type="journal article" date="2014" name="Front. Microbiol.">
        <title>High frequency of phylogenetically diverse reductive dehalogenase-homologous genes in deep subseafloor sedimentary metagenomes.</title>
        <authorList>
            <person name="Kawai M."/>
            <person name="Futagami T."/>
            <person name="Toyoda A."/>
            <person name="Takaki Y."/>
            <person name="Nishi S."/>
            <person name="Hori S."/>
            <person name="Arai W."/>
            <person name="Tsubouchi T."/>
            <person name="Morono Y."/>
            <person name="Uchiyama I."/>
            <person name="Ito T."/>
            <person name="Fujiyama A."/>
            <person name="Inagaki F."/>
            <person name="Takami H."/>
        </authorList>
    </citation>
    <scope>NUCLEOTIDE SEQUENCE</scope>
    <source>
        <strain evidence="9">Expedition CK06-06</strain>
    </source>
</reference>
<evidence type="ECO:0000256" key="2">
    <source>
        <dbReference type="ARBA" id="ARBA00022801"/>
    </source>
</evidence>
<keyword evidence="6" id="KW-0413">Isomerase</keyword>
<sequence>NMLAAGYATRRGRRAAFLYHDAINGRIRPRPAARLTALQNGGAIPDHFDYDVVMMPQGYRVGNLNEDFAFESLPGDIFQLGNTSYRILKIEQGRVLVEDARGQPPTIPFWTGDAPGRSDELSAAVSDLRQELDSLLADSGVEAAQNHLQEAGIEPDVAAQVVDYLGAAREALGCIPTRDRIVLERFFDDTGDMHLVVHAPLGSRIMRAWGLALRKRFCRHFNFELQAAALEDSLILSLGETHSFETKDVPAYLKSG</sequence>
<evidence type="ECO:0000256" key="4">
    <source>
        <dbReference type="ARBA" id="ARBA00023125"/>
    </source>
</evidence>
<dbReference type="Pfam" id="PF19306">
    <property type="entry name" value="WHD_Lhr"/>
    <property type="match status" value="1"/>
</dbReference>
<dbReference type="EMBL" id="BART01012946">
    <property type="protein sequence ID" value="GAG87322.1"/>
    <property type="molecule type" value="Genomic_DNA"/>
</dbReference>